<dbReference type="RefSeq" id="WP_242940213.1">
    <property type="nucleotide sequence ID" value="NZ_FOAT01000007.1"/>
</dbReference>
<dbReference type="EMBL" id="FOAT01000007">
    <property type="protein sequence ID" value="SEK87581.1"/>
    <property type="molecule type" value="Genomic_DNA"/>
</dbReference>
<dbReference type="GO" id="GO:0009253">
    <property type="term" value="P:peptidoglycan catabolic process"/>
    <property type="evidence" value="ECO:0007669"/>
    <property type="project" value="InterPro"/>
</dbReference>
<dbReference type="Proteomes" id="UP000186015">
    <property type="component" value="Unassembled WGS sequence"/>
</dbReference>
<dbReference type="SUPFAM" id="SSF51445">
    <property type="entry name" value="(Trans)glycosidases"/>
    <property type="match status" value="1"/>
</dbReference>
<dbReference type="GO" id="GO:0016998">
    <property type="term" value="P:cell wall macromolecule catabolic process"/>
    <property type="evidence" value="ECO:0007669"/>
    <property type="project" value="InterPro"/>
</dbReference>
<dbReference type="PANTHER" id="PTHR34135:SF2">
    <property type="entry name" value="LYSOZYME"/>
    <property type="match status" value="1"/>
</dbReference>
<dbReference type="AlphaFoldDB" id="A0A1H7KL64"/>
<organism evidence="4 5">
    <name type="scientific">Ruminococcus albus</name>
    <dbReference type="NCBI Taxonomy" id="1264"/>
    <lineage>
        <taxon>Bacteria</taxon>
        <taxon>Bacillati</taxon>
        <taxon>Bacillota</taxon>
        <taxon>Clostridia</taxon>
        <taxon>Eubacteriales</taxon>
        <taxon>Oscillospiraceae</taxon>
        <taxon>Ruminococcus</taxon>
    </lineage>
</organism>
<dbReference type="SMART" id="SM00641">
    <property type="entry name" value="Glyco_25"/>
    <property type="match status" value="1"/>
</dbReference>
<comment type="similarity">
    <text evidence="1">Belongs to the glycosyl hydrolase 25 family.</text>
</comment>
<dbReference type="GO" id="GO:0016052">
    <property type="term" value="P:carbohydrate catabolic process"/>
    <property type="evidence" value="ECO:0007669"/>
    <property type="project" value="TreeGrafter"/>
</dbReference>
<dbReference type="InterPro" id="IPR018077">
    <property type="entry name" value="Glyco_hydro_fam25_subgr"/>
</dbReference>
<evidence type="ECO:0000256" key="2">
    <source>
        <dbReference type="ARBA" id="ARBA00022801"/>
    </source>
</evidence>
<evidence type="ECO:0000313" key="4">
    <source>
        <dbReference type="EMBL" id="SEK87581.1"/>
    </source>
</evidence>
<dbReference type="InterPro" id="IPR002053">
    <property type="entry name" value="Glyco_hydro_25"/>
</dbReference>
<protein>
    <submittedName>
        <fullName evidence="4">Lysozyme</fullName>
    </submittedName>
</protein>
<dbReference type="PANTHER" id="PTHR34135">
    <property type="entry name" value="LYSOZYME"/>
    <property type="match status" value="1"/>
</dbReference>
<name>A0A1H7KL64_RUMAL</name>
<sequence length="243" mass="27483">MRSNKMKHAFAVLFLLFAALAVFAALLWFRVIKINHPKGLKGADISSYQGQTDWAELSKHMDFVFVKATEGSGSTDDMFVENFTGAKEAGLVTGAYHFFSFDSSGSTQAENFINALESTGQTDGMLPPVIDVELYGEYTDSPKPADEAVPEIKAMISAIEEKYGTKPIIYTTLKTRFRYKEAFDGCMLWERNVFFRPLHNDWTFWQYSDSEKFDGYDGDEEFIDMNVFSGSMEDLESITLKSQ</sequence>
<gene>
    <name evidence="4" type="ORF">SAMN05216469_1078</name>
</gene>
<accession>A0A1H7KL64</accession>
<dbReference type="Gene3D" id="3.20.20.80">
    <property type="entry name" value="Glycosidases"/>
    <property type="match status" value="1"/>
</dbReference>
<evidence type="ECO:0000256" key="3">
    <source>
        <dbReference type="ARBA" id="ARBA00023295"/>
    </source>
</evidence>
<evidence type="ECO:0000313" key="5">
    <source>
        <dbReference type="Proteomes" id="UP000186015"/>
    </source>
</evidence>
<keyword evidence="3" id="KW-0326">Glycosidase</keyword>
<proteinExistence type="inferred from homology"/>
<keyword evidence="2" id="KW-0378">Hydrolase</keyword>
<evidence type="ECO:0000256" key="1">
    <source>
        <dbReference type="ARBA" id="ARBA00010646"/>
    </source>
</evidence>
<dbReference type="PROSITE" id="PS51904">
    <property type="entry name" value="GLYCOSYL_HYDROL_F25_2"/>
    <property type="match status" value="1"/>
</dbReference>
<dbReference type="InterPro" id="IPR017853">
    <property type="entry name" value="GH"/>
</dbReference>
<dbReference type="Pfam" id="PF01183">
    <property type="entry name" value="Glyco_hydro_25"/>
    <property type="match status" value="1"/>
</dbReference>
<dbReference type="GO" id="GO:0003796">
    <property type="term" value="F:lysozyme activity"/>
    <property type="evidence" value="ECO:0007669"/>
    <property type="project" value="InterPro"/>
</dbReference>
<reference evidence="4 5" key="1">
    <citation type="submission" date="2016-10" db="EMBL/GenBank/DDBJ databases">
        <authorList>
            <person name="de Groot N.N."/>
        </authorList>
    </citation>
    <scope>NUCLEOTIDE SEQUENCE [LARGE SCALE GENOMIC DNA]</scope>
    <source>
        <strain evidence="4 5">KH2T6</strain>
    </source>
</reference>